<dbReference type="EMBL" id="BLZA01000019">
    <property type="protein sequence ID" value="GHJ86742.1"/>
    <property type="molecule type" value="Genomic_DNA"/>
</dbReference>
<dbReference type="InterPro" id="IPR003029">
    <property type="entry name" value="S1_domain"/>
</dbReference>
<dbReference type="CDD" id="cd09918">
    <property type="entry name" value="SH2_Nterm_SPT6_like"/>
    <property type="match status" value="1"/>
</dbReference>
<dbReference type="InterPro" id="IPR023323">
    <property type="entry name" value="Tex-like_dom_sf"/>
</dbReference>
<dbReference type="InterPro" id="IPR010994">
    <property type="entry name" value="RuvA_2-like"/>
</dbReference>
<feature type="compositionally biased region" description="Basic residues" evidence="8">
    <location>
        <begin position="61"/>
        <end position="73"/>
    </location>
</feature>
<sequence>MASETESEGSGDEIRPHGDPHDSSEDEEDDPEELRKLQEGFIAEDDDDAEEDEDLEPEERRRRRKDKRKKRKRSEAAISDEELDEDDLELLAENTGQPGRNKAKAQSQTLKRIRRRGYGSEEDDDEEEPSRRNDRGRGRGDQDEDDLDIFADEPVSTRRGGEGDELDDSDMDDFIEEDDEEENEQMTEAERRTAALAKRAQRKAAAKKHRNFAGAGLETRQELEDVFGDGGEYANALSADARGERGRSGKARIEDIFEPTEISDKFLTKEDQIVRETDIPERYQFSSSTLSLNPVRRDLSEEFPISPEAAIWCASRIGHRVTAEFTDGAQEYTEPFLTAIEQTLDAIFNQHYEIPYIWHYRRDSLRQLSDDGTRKIYLHRDELWTLYDLGLKYKAVFQRRDHVDKLYERMKELDPTFSDHYFEDHVLALPKGTAIQSVEAANEALAWLELKYADLTERAKEQSSNVADRKRAGGGSKKFTRRGRVAEMLPLYGLDPSRVVEKFITGDMAPESTNSDFKPHELAERFTEAMEGMPEAEDVLKVARNILVQEFGRDPVLLQKLKDEFKDRALLNCVATEKGKAKIDEFHRYYRYKYLRGLPVAALSFNAWYTQMQAAEADGLLILEIFLHEDSVEEFEDRLGRCWESSDSEPLPEIWNKIRHEIVQEAIREILIPAAIVWLRDELKQRADDIVAERCQKELENRVNVRPYNTPSMQPGTSPSVISLSFGRGGKHAIMAICLDDTGKTTSHTKFNNLVDEDQKEAFWALLNDHNPDVVVLGGFSAETRRLWNDVDQALKEHAHQRMMGDREVDQASLFPRDHEHWPAQMQTKQIPLIYGIDDVARIYMNSQRAQQENPGWPANARYALGLARYVQDPLNEFCALGSDLTTITFVPDYQPLIGQERLLQVLERALVNVVNGVGLDINQAVRDSYLQKLLPYLSGLGPRKADAMIKAIGKSGGMLNNRDKLLRENILGPSIMVNVAAFLFIQQGELDEMDYRSAPKDDTDLPNPLDQTRIHPLDYELAAELCITLLHEDPEEAQERNASYFTAHWFNKEEETRTRIINESDIADYARRKLQQTGETKFYTVDLIAAELDDPFKDNRKEYMLPDEWAVCTMLTGETQETLSIGCIVTGHVIRSMQDQVIIRLESQVEGEVKKELIDAPEGQPPPNDARRLLTRGQAVRGVVTDVRPLDLYIAVSSRQQDVQTAGRARIEKILHPVLQYFDVLEEKKDMQILDTRKRREQGAVPRIVDHPAWHVANKTQAEKILSKQNRGDAVIRPSSQGNDHLAVTWKVDDGIYQHLDVTEINKPSAHELGKLFRVRDFAASYSDLDELLVEHVKAMADKVEALTHHEKYRKEDQIEDYLKQYVAAHAGKSAYGFCLDSSKPGWAKVVFLNKSLKDGGYLQSWPIRIMPGAYKLFEAEVPGVTELCTAFKTQYNTKLEEQRKNIGRTPAGGRSVYAPPSMHRSAVQRGGATPAARHSGAATPSAAKFGGATPGISRFGPTPSGFAPQISNLPGGMTPRPYMNVASPFVNAMAGARTPYGQPGMAPGMPMQPMPGMPGMNGMSGMPGMGPGMMRPPFPRTGVPFQQPPFPPNGVPYQQMNSYQGGPPPRPPVNSQNENMGWGN</sequence>
<dbReference type="GO" id="GO:0003677">
    <property type="term" value="F:DNA binding"/>
    <property type="evidence" value="ECO:0007669"/>
    <property type="project" value="InterPro"/>
</dbReference>
<dbReference type="InterPro" id="IPR028088">
    <property type="entry name" value="Spt6_HTH_DNA-bd_dom"/>
</dbReference>
<keyword evidence="5" id="KW-0727">SH2 domain</keyword>
<dbReference type="Pfam" id="PF21710">
    <property type="entry name" value="Spt6_S1"/>
    <property type="match status" value="1"/>
</dbReference>
<keyword evidence="4" id="KW-0158">Chromosome</keyword>
<dbReference type="SUPFAM" id="SSF47781">
    <property type="entry name" value="RuvA domain 2-like"/>
    <property type="match status" value="2"/>
</dbReference>
<keyword evidence="11" id="KW-1185">Reference proteome</keyword>
<feature type="compositionally biased region" description="Acidic residues" evidence="8">
    <location>
        <begin position="142"/>
        <end position="151"/>
    </location>
</feature>
<feature type="compositionally biased region" description="Acidic residues" evidence="8">
    <location>
        <begin position="163"/>
        <end position="187"/>
    </location>
</feature>
<evidence type="ECO:0000256" key="2">
    <source>
        <dbReference type="ARBA" id="ARBA00004286"/>
    </source>
</evidence>
<feature type="region of interest" description="Disordered" evidence="8">
    <location>
        <begin position="1443"/>
        <end position="1515"/>
    </location>
</feature>
<dbReference type="InterPro" id="IPR028083">
    <property type="entry name" value="Spt6_acidic_N_dom"/>
</dbReference>
<reference evidence="10" key="1">
    <citation type="submission" date="2020-07" db="EMBL/GenBank/DDBJ databases">
        <title>Draft Genome Sequence of a Deep-Sea Yeast, Naganishia (Cryptococcus) liquefaciens strain N6.</title>
        <authorList>
            <person name="Han Y.W."/>
            <person name="Kajitani R."/>
            <person name="Morimoto H."/>
            <person name="Parhat M."/>
            <person name="Tsubouchi H."/>
            <person name="Bakenova O."/>
            <person name="Ogata M."/>
            <person name="Argunhan B."/>
            <person name="Aoki R."/>
            <person name="Kajiwara S."/>
            <person name="Itoh T."/>
            <person name="Iwasaki H."/>
        </authorList>
    </citation>
    <scope>NUCLEOTIDE SEQUENCE</scope>
    <source>
        <strain evidence="10">N6</strain>
    </source>
</reference>
<dbReference type="Gene3D" id="3.30.505.10">
    <property type="entry name" value="SH2 domain"/>
    <property type="match status" value="2"/>
</dbReference>
<dbReference type="PROSITE" id="PS50126">
    <property type="entry name" value="S1"/>
    <property type="match status" value="1"/>
</dbReference>
<dbReference type="SUPFAM" id="SSF53098">
    <property type="entry name" value="Ribonuclease H-like"/>
    <property type="match status" value="1"/>
</dbReference>
<dbReference type="Pfam" id="PF14639">
    <property type="entry name" value="YqgF"/>
    <property type="match status" value="1"/>
</dbReference>
<dbReference type="Gene3D" id="1.10.150.850">
    <property type="entry name" value="Spt6, helix-hairpin-helix domain"/>
    <property type="match status" value="1"/>
</dbReference>
<evidence type="ECO:0000256" key="6">
    <source>
        <dbReference type="ARBA" id="ARBA00023163"/>
    </source>
</evidence>
<dbReference type="Gene3D" id="1.10.10.650">
    <property type="entry name" value="RuvA domain 2-like"/>
    <property type="match status" value="1"/>
</dbReference>
<organism evidence="10 11">
    <name type="scientific">Naganishia liquefaciens</name>
    <dbReference type="NCBI Taxonomy" id="104408"/>
    <lineage>
        <taxon>Eukaryota</taxon>
        <taxon>Fungi</taxon>
        <taxon>Dikarya</taxon>
        <taxon>Basidiomycota</taxon>
        <taxon>Agaricomycotina</taxon>
        <taxon>Tremellomycetes</taxon>
        <taxon>Filobasidiales</taxon>
        <taxon>Filobasidiaceae</taxon>
        <taxon>Naganishia</taxon>
    </lineage>
</organism>
<dbReference type="InterPro" id="IPR035420">
    <property type="entry name" value="Spt6_SH2"/>
</dbReference>
<dbReference type="InterPro" id="IPR012337">
    <property type="entry name" value="RNaseH-like_sf"/>
</dbReference>
<dbReference type="Pfam" id="PF14632">
    <property type="entry name" value="SPT6_acidic"/>
    <property type="match status" value="1"/>
</dbReference>
<evidence type="ECO:0000313" key="10">
    <source>
        <dbReference type="EMBL" id="GHJ86742.1"/>
    </source>
</evidence>
<dbReference type="Pfam" id="PF14641">
    <property type="entry name" value="HTH_44"/>
    <property type="match status" value="1"/>
</dbReference>
<dbReference type="Pfam" id="PF22706">
    <property type="entry name" value="Tex_central_region"/>
    <property type="match status" value="1"/>
</dbReference>
<dbReference type="GO" id="GO:0005694">
    <property type="term" value="C:chromosome"/>
    <property type="evidence" value="ECO:0007669"/>
    <property type="project" value="UniProtKB-SubCell"/>
</dbReference>
<dbReference type="Proteomes" id="UP000620104">
    <property type="component" value="Unassembled WGS sequence"/>
</dbReference>
<dbReference type="SUPFAM" id="SSF158832">
    <property type="entry name" value="Tex N-terminal region-like"/>
    <property type="match status" value="1"/>
</dbReference>
<evidence type="ECO:0000256" key="1">
    <source>
        <dbReference type="ARBA" id="ARBA00004123"/>
    </source>
</evidence>
<feature type="compositionally biased region" description="Basic and acidic residues" evidence="8">
    <location>
        <begin position="129"/>
        <end position="141"/>
    </location>
</feature>
<feature type="domain" description="S1 motif" evidence="9">
    <location>
        <begin position="1127"/>
        <end position="1200"/>
    </location>
</feature>
<dbReference type="InterPro" id="IPR017072">
    <property type="entry name" value="TF_Spt6"/>
</dbReference>
<evidence type="ECO:0000259" key="9">
    <source>
        <dbReference type="PROSITE" id="PS50126"/>
    </source>
</evidence>
<dbReference type="InterPro" id="IPR055179">
    <property type="entry name" value="Tex-like_central_region"/>
</dbReference>
<feature type="compositionally biased region" description="Polar residues" evidence="8">
    <location>
        <begin position="1615"/>
        <end position="1626"/>
    </location>
</feature>
<keyword evidence="6" id="KW-0804">Transcription</keyword>
<feature type="compositionally biased region" description="Acidic residues" evidence="8">
    <location>
        <begin position="42"/>
        <end position="57"/>
    </location>
</feature>
<comment type="similarity">
    <text evidence="3">Belongs to the SPT6 family.</text>
</comment>
<comment type="subcellular location">
    <subcellularLocation>
        <location evidence="2">Chromosome</location>
    </subcellularLocation>
    <subcellularLocation>
        <location evidence="1">Nucleus</location>
    </subcellularLocation>
</comment>
<dbReference type="GO" id="GO:0140673">
    <property type="term" value="P:transcription elongation-coupled chromatin remodeling"/>
    <property type="evidence" value="ECO:0007669"/>
    <property type="project" value="InterPro"/>
</dbReference>
<dbReference type="InterPro" id="IPR032706">
    <property type="entry name" value="Spt6_HHH"/>
</dbReference>
<feature type="compositionally biased region" description="Acidic residues" evidence="8">
    <location>
        <begin position="78"/>
        <end position="90"/>
    </location>
</feature>
<evidence type="ECO:0000256" key="5">
    <source>
        <dbReference type="ARBA" id="ARBA00022999"/>
    </source>
</evidence>
<dbReference type="GO" id="GO:0034728">
    <property type="term" value="P:nucleosome organization"/>
    <property type="evidence" value="ECO:0007669"/>
    <property type="project" value="TreeGrafter"/>
</dbReference>
<dbReference type="InterPro" id="IPR023319">
    <property type="entry name" value="Tex-like_HTH_dom_sf"/>
</dbReference>
<dbReference type="InterPro" id="IPR042066">
    <property type="entry name" value="Spt6_death-like"/>
</dbReference>
<feature type="compositionally biased region" description="Basic and acidic residues" evidence="8">
    <location>
        <begin position="12"/>
        <end position="23"/>
    </location>
</feature>
<evidence type="ECO:0000313" key="11">
    <source>
        <dbReference type="Proteomes" id="UP000620104"/>
    </source>
</evidence>
<comment type="caution">
    <text evidence="10">The sequence shown here is derived from an EMBL/GenBank/DDBJ whole genome shotgun (WGS) entry which is preliminary data.</text>
</comment>
<dbReference type="GO" id="GO:0008023">
    <property type="term" value="C:transcription elongation factor complex"/>
    <property type="evidence" value="ECO:0007669"/>
    <property type="project" value="TreeGrafter"/>
</dbReference>
<feature type="region of interest" description="Disordered" evidence="8">
    <location>
        <begin position="1"/>
        <end position="194"/>
    </location>
</feature>
<dbReference type="Gene3D" id="1.10.10.2740">
    <property type="entry name" value="Spt6, Death-like domain"/>
    <property type="match status" value="1"/>
</dbReference>
<dbReference type="GO" id="GO:0031491">
    <property type="term" value="F:nucleosome binding"/>
    <property type="evidence" value="ECO:0007669"/>
    <property type="project" value="TreeGrafter"/>
</dbReference>
<dbReference type="PANTHER" id="PTHR10145">
    <property type="entry name" value="TRANSCRIPTION ELONGATION FACTOR SPT6"/>
    <property type="match status" value="1"/>
</dbReference>
<feature type="region of interest" description="Disordered" evidence="8">
    <location>
        <begin position="1584"/>
        <end position="1626"/>
    </location>
</feature>
<dbReference type="Gene3D" id="1.10.3500.10">
    <property type="entry name" value="Tex N-terminal region-like"/>
    <property type="match status" value="1"/>
</dbReference>
<dbReference type="InterPro" id="IPR028231">
    <property type="entry name" value="Spt6_YqgF"/>
</dbReference>
<evidence type="ECO:0000256" key="8">
    <source>
        <dbReference type="SAM" id="MobiDB-lite"/>
    </source>
</evidence>
<dbReference type="Pfam" id="PF14633">
    <property type="entry name" value="SH2_2"/>
    <property type="match status" value="1"/>
</dbReference>
<feature type="compositionally biased region" description="Acidic residues" evidence="8">
    <location>
        <begin position="1"/>
        <end position="11"/>
    </location>
</feature>
<evidence type="ECO:0000256" key="4">
    <source>
        <dbReference type="ARBA" id="ARBA00022454"/>
    </source>
</evidence>
<dbReference type="GO" id="GO:0042393">
    <property type="term" value="F:histone binding"/>
    <property type="evidence" value="ECO:0007669"/>
    <property type="project" value="TreeGrafter"/>
</dbReference>
<proteinExistence type="inferred from homology"/>
<protein>
    <recommendedName>
        <fullName evidence="9">S1 motif domain-containing protein</fullName>
    </recommendedName>
</protein>
<dbReference type="InterPro" id="IPR036860">
    <property type="entry name" value="SH2_dom_sf"/>
</dbReference>
<dbReference type="SUPFAM" id="SSF55550">
    <property type="entry name" value="SH2 domain"/>
    <property type="match status" value="1"/>
</dbReference>
<gene>
    <name evidence="10" type="ORF">NliqN6_3144</name>
</gene>
<dbReference type="PANTHER" id="PTHR10145:SF6">
    <property type="entry name" value="TRANSCRIPTION ELONGATION FACTOR SPT6"/>
    <property type="match status" value="1"/>
</dbReference>
<dbReference type="InterPro" id="IPR049540">
    <property type="entry name" value="Spt6-like_S1"/>
</dbReference>
<dbReference type="InterPro" id="IPR037027">
    <property type="entry name" value="YqgF/RNaseH-like_dom_sf"/>
</dbReference>
<dbReference type="OrthoDB" id="995477at2759"/>
<accession>A0A8H3YG04</accession>
<evidence type="ECO:0000256" key="7">
    <source>
        <dbReference type="ARBA" id="ARBA00023242"/>
    </source>
</evidence>
<dbReference type="Pfam" id="PF14635">
    <property type="entry name" value="HHH_7"/>
    <property type="match status" value="1"/>
</dbReference>
<dbReference type="FunFam" id="3.30.505.10:FF:000056">
    <property type="entry name" value="Transcription elongation factor Spt6"/>
    <property type="match status" value="1"/>
</dbReference>
<evidence type="ECO:0000256" key="3">
    <source>
        <dbReference type="ARBA" id="ARBA00009253"/>
    </source>
</evidence>
<keyword evidence="7" id="KW-0539">Nucleus</keyword>
<feature type="compositionally biased region" description="Polar residues" evidence="8">
    <location>
        <begin position="94"/>
        <end position="110"/>
    </location>
</feature>
<dbReference type="InterPro" id="IPR035019">
    <property type="entry name" value="Spt6_SH2_N"/>
</dbReference>
<dbReference type="Gene3D" id="3.30.420.140">
    <property type="entry name" value="YqgF/RNase H-like domain"/>
    <property type="match status" value="1"/>
</dbReference>
<name>A0A8H3YG04_9TREE</name>